<dbReference type="OMA" id="LTSCEGQ"/>
<evidence type="ECO:0008006" key="4">
    <source>
        <dbReference type="Google" id="ProtNLM"/>
    </source>
</evidence>
<sequence length="163" mass="17684">MQQCNRDNRGPLHHNTGLSLPFANGGPLVFLFFLLTMLHHNPEPSGRGLMATAALPQFCGLQTIRIEVEQSFQEGDTGVNRLHCRGNVTLTSCEGQCLSSVAPSVVTTAGFVKKCTCCQETQMQSTKIQLAHCVTDEGACLSDYVREVVVQEPSRCACQPCSP</sequence>
<feature type="transmembrane region" description="Helical" evidence="1">
    <location>
        <begin position="20"/>
        <end position="38"/>
    </location>
</feature>
<evidence type="ECO:0000256" key="1">
    <source>
        <dbReference type="SAM" id="Phobius"/>
    </source>
</evidence>
<dbReference type="Proteomes" id="UP000887568">
    <property type="component" value="Unplaced"/>
</dbReference>
<keyword evidence="3" id="KW-1185">Reference proteome</keyword>
<dbReference type="GO" id="GO:0001664">
    <property type="term" value="F:G protein-coupled receptor binding"/>
    <property type="evidence" value="ECO:0007669"/>
    <property type="project" value="InterPro"/>
</dbReference>
<accession>A0A913YXI9</accession>
<name>A0A913YXI9_PATMI</name>
<evidence type="ECO:0000313" key="2">
    <source>
        <dbReference type="EnsemblMetazoa" id="XP_038044469.1"/>
    </source>
</evidence>
<dbReference type="PANTHER" id="PTHR41151:SF1">
    <property type="entry name" value="PARTNER OF BURSICON"/>
    <property type="match status" value="1"/>
</dbReference>
<dbReference type="EnsemblMetazoa" id="XM_038188541.1">
    <property type="protein sequence ID" value="XP_038044469.1"/>
    <property type="gene ID" value="LOC119719182"/>
</dbReference>
<evidence type="ECO:0000313" key="3">
    <source>
        <dbReference type="Proteomes" id="UP000887568"/>
    </source>
</evidence>
<dbReference type="GO" id="GO:0031395">
    <property type="term" value="C:bursicon neuropeptide hormone complex"/>
    <property type="evidence" value="ECO:0007669"/>
    <property type="project" value="InterPro"/>
</dbReference>
<proteinExistence type="predicted"/>
<keyword evidence="1" id="KW-0812">Transmembrane</keyword>
<dbReference type="GO" id="GO:0007186">
    <property type="term" value="P:G protein-coupled receptor signaling pathway"/>
    <property type="evidence" value="ECO:0007669"/>
    <property type="project" value="TreeGrafter"/>
</dbReference>
<dbReference type="PANTHER" id="PTHR41151">
    <property type="entry name" value="PARTNER OF BURSICON"/>
    <property type="match status" value="1"/>
</dbReference>
<dbReference type="RefSeq" id="XP_038044469.1">
    <property type="nucleotide sequence ID" value="XM_038188541.1"/>
</dbReference>
<keyword evidence="1" id="KW-1133">Transmembrane helix</keyword>
<dbReference type="AlphaFoldDB" id="A0A913YXI9"/>
<dbReference type="InterPro" id="IPR029034">
    <property type="entry name" value="Cystine-knot_cytokine"/>
</dbReference>
<protein>
    <recommendedName>
        <fullName evidence="4">CTCK domain-containing protein</fullName>
    </recommendedName>
</protein>
<organism evidence="2 3">
    <name type="scientific">Patiria miniata</name>
    <name type="common">Bat star</name>
    <name type="synonym">Asterina miniata</name>
    <dbReference type="NCBI Taxonomy" id="46514"/>
    <lineage>
        <taxon>Eukaryota</taxon>
        <taxon>Metazoa</taxon>
        <taxon>Echinodermata</taxon>
        <taxon>Eleutherozoa</taxon>
        <taxon>Asterozoa</taxon>
        <taxon>Asteroidea</taxon>
        <taxon>Valvatacea</taxon>
        <taxon>Valvatida</taxon>
        <taxon>Asterinidae</taxon>
        <taxon>Patiria</taxon>
    </lineage>
</organism>
<dbReference type="OrthoDB" id="786951at2759"/>
<dbReference type="GeneID" id="119719182"/>
<dbReference type="InterPro" id="IPR034441">
    <property type="entry name" value="Bursicon_suB"/>
</dbReference>
<dbReference type="Gene3D" id="2.10.90.10">
    <property type="entry name" value="Cystine-knot cytokines"/>
    <property type="match status" value="1"/>
</dbReference>
<dbReference type="GO" id="GO:0005184">
    <property type="term" value="F:neuropeptide hormone activity"/>
    <property type="evidence" value="ECO:0007669"/>
    <property type="project" value="InterPro"/>
</dbReference>
<reference evidence="2" key="1">
    <citation type="submission" date="2022-11" db="UniProtKB">
        <authorList>
            <consortium name="EnsemblMetazoa"/>
        </authorList>
    </citation>
    <scope>IDENTIFICATION</scope>
</reference>
<keyword evidence="1" id="KW-0472">Membrane</keyword>